<accession>A0A3L8PN00</accession>
<dbReference type="Proteomes" id="UP000282515">
    <property type="component" value="Unassembled WGS sequence"/>
</dbReference>
<dbReference type="AlphaFoldDB" id="A0A3L8PN00"/>
<reference evidence="2 3" key="1">
    <citation type="submission" date="2018-10" db="EMBL/GenBank/DDBJ databases">
        <title>Aeromicrobium sp. 9W16Y-2 whole genome shotgun sequence.</title>
        <authorList>
            <person name="Li F."/>
        </authorList>
    </citation>
    <scope>NUCLEOTIDE SEQUENCE [LARGE SCALE GENOMIC DNA]</scope>
    <source>
        <strain evidence="2 3">9W16Y-2</strain>
    </source>
</reference>
<name>A0A3L8PN00_9ACTN</name>
<feature type="transmembrane region" description="Helical" evidence="1">
    <location>
        <begin position="126"/>
        <end position="147"/>
    </location>
</feature>
<feature type="transmembrane region" description="Helical" evidence="1">
    <location>
        <begin position="41"/>
        <end position="60"/>
    </location>
</feature>
<evidence type="ECO:0000313" key="3">
    <source>
        <dbReference type="Proteomes" id="UP000282515"/>
    </source>
</evidence>
<dbReference type="RefSeq" id="WP_121794064.1">
    <property type="nucleotide sequence ID" value="NZ_RDBF01000005.1"/>
</dbReference>
<comment type="caution">
    <text evidence="2">The sequence shown here is derived from an EMBL/GenBank/DDBJ whole genome shotgun (WGS) entry which is preliminary data.</text>
</comment>
<keyword evidence="1" id="KW-0812">Transmembrane</keyword>
<feature type="transmembrane region" description="Helical" evidence="1">
    <location>
        <begin position="236"/>
        <end position="259"/>
    </location>
</feature>
<feature type="transmembrane region" description="Helical" evidence="1">
    <location>
        <begin position="210"/>
        <end position="230"/>
    </location>
</feature>
<feature type="transmembrane region" description="Helical" evidence="1">
    <location>
        <begin position="159"/>
        <end position="180"/>
    </location>
</feature>
<proteinExistence type="predicted"/>
<keyword evidence="3" id="KW-1185">Reference proteome</keyword>
<dbReference type="EMBL" id="RDBF01000005">
    <property type="protein sequence ID" value="RLV55868.1"/>
    <property type="molecule type" value="Genomic_DNA"/>
</dbReference>
<evidence type="ECO:0000313" key="2">
    <source>
        <dbReference type="EMBL" id="RLV55868.1"/>
    </source>
</evidence>
<gene>
    <name evidence="2" type="ORF">D9V41_08135</name>
</gene>
<evidence type="ECO:0000256" key="1">
    <source>
        <dbReference type="SAM" id="Phobius"/>
    </source>
</evidence>
<keyword evidence="1" id="KW-1133">Transmembrane helix</keyword>
<protein>
    <submittedName>
        <fullName evidence="2">Uncharacterized protein</fullName>
    </submittedName>
</protein>
<keyword evidence="1" id="KW-0472">Membrane</keyword>
<organism evidence="2 3">
    <name type="scientific">Aeromicrobium phragmitis</name>
    <dbReference type="NCBI Taxonomy" id="2478914"/>
    <lineage>
        <taxon>Bacteria</taxon>
        <taxon>Bacillati</taxon>
        <taxon>Actinomycetota</taxon>
        <taxon>Actinomycetes</taxon>
        <taxon>Propionibacteriales</taxon>
        <taxon>Nocardioidaceae</taxon>
        <taxon>Aeromicrobium</taxon>
    </lineage>
</organism>
<feature type="transmembrane region" description="Helical" evidence="1">
    <location>
        <begin position="15"/>
        <end position="35"/>
    </location>
</feature>
<sequence>MRRQAELDRVRRRRWAWTSLTADAAAVFLGLIAAVSSGNPTAVATVLGVIAVVVLAWRLLRWATIWRATGNDLGHWRDVHRAPGAPAPDPNVPPDVATVDDVRHAPDFESRAPVLLRRQYAAVLPLRAGMMAVLSGVLLGIALLGIVGIARAEGVVDRVVAGAIVVLSTALMGARIGVLCSESWQEQQRLNRLRTELDVLARQSGQARPVAGLAAAAVVLAVGVVALLVRRIQDSGLVPLLIAVALIVVAAMVALPFVLRRRRLHVVALRPPGDSLVDAPDRYVEVELNGDVITLRDHAGLAAPFELRRDHVVETFPVSLHWPLAPPAIAMVLHDKSVIVLAGRKVHEALPQHWAQPDRR</sequence>